<keyword evidence="3" id="KW-1185">Reference proteome</keyword>
<comment type="caution">
    <text evidence="2">The sequence shown here is derived from an EMBL/GenBank/DDBJ whole genome shotgun (WGS) entry which is preliminary data.</text>
</comment>
<evidence type="ECO:0000313" key="3">
    <source>
        <dbReference type="Proteomes" id="UP000631421"/>
    </source>
</evidence>
<dbReference type="AlphaFoldDB" id="A0A926UPT1"/>
<name>A0A926UPT1_9CYAN</name>
<feature type="chain" id="PRO_5037916728" description="Glutathione S-transferase" evidence="1">
    <location>
        <begin position="32"/>
        <end position="119"/>
    </location>
</feature>
<sequence length="119" mass="13397">MPLYKLSLYKLSLYKLLVQAIACIIASTCLATPSLNAQTQADLAPEDIPEEVLRGEIYTDARSPIDGTLLTATEYVELMENLRSLDRIPPEDLVSPQIQEVINLLKLRKFLRQIVPFIP</sequence>
<protein>
    <recommendedName>
        <fullName evidence="4">Glutathione S-transferase</fullName>
    </recommendedName>
</protein>
<reference evidence="2" key="1">
    <citation type="journal article" date="2015" name="ISME J.">
        <title>Draft Genome Sequence of Streptomyces incarnatus NRRL8089, which Produces the Nucleoside Antibiotic Sinefungin.</title>
        <authorList>
            <person name="Oshima K."/>
            <person name="Hattori M."/>
            <person name="Shimizu H."/>
            <person name="Fukuda K."/>
            <person name="Nemoto M."/>
            <person name="Inagaki K."/>
            <person name="Tamura T."/>
        </authorList>
    </citation>
    <scope>NUCLEOTIDE SEQUENCE</scope>
    <source>
        <strain evidence="2">FACHB-1277</strain>
    </source>
</reference>
<feature type="signal peptide" evidence="1">
    <location>
        <begin position="1"/>
        <end position="31"/>
    </location>
</feature>
<proteinExistence type="predicted"/>
<gene>
    <name evidence="2" type="ORF">H6F44_01620</name>
</gene>
<dbReference type="Proteomes" id="UP000631421">
    <property type="component" value="Unassembled WGS sequence"/>
</dbReference>
<organism evidence="2 3">
    <name type="scientific">Pseudanabaena cinerea FACHB-1277</name>
    <dbReference type="NCBI Taxonomy" id="2949581"/>
    <lineage>
        <taxon>Bacteria</taxon>
        <taxon>Bacillati</taxon>
        <taxon>Cyanobacteriota</taxon>
        <taxon>Cyanophyceae</taxon>
        <taxon>Pseudanabaenales</taxon>
        <taxon>Pseudanabaenaceae</taxon>
        <taxon>Pseudanabaena</taxon>
        <taxon>Pseudanabaena cinerea</taxon>
    </lineage>
</organism>
<keyword evidence="1" id="KW-0732">Signal</keyword>
<evidence type="ECO:0000256" key="1">
    <source>
        <dbReference type="SAM" id="SignalP"/>
    </source>
</evidence>
<reference evidence="2" key="2">
    <citation type="submission" date="2020-08" db="EMBL/GenBank/DDBJ databases">
        <authorList>
            <person name="Chen M."/>
            <person name="Teng W."/>
            <person name="Zhao L."/>
            <person name="Hu C."/>
            <person name="Zhou Y."/>
            <person name="Han B."/>
            <person name="Song L."/>
            <person name="Shu W."/>
        </authorList>
    </citation>
    <scope>NUCLEOTIDE SEQUENCE</scope>
    <source>
        <strain evidence="2">FACHB-1277</strain>
    </source>
</reference>
<dbReference type="EMBL" id="JACJPY010000003">
    <property type="protein sequence ID" value="MBD2148829.1"/>
    <property type="molecule type" value="Genomic_DNA"/>
</dbReference>
<accession>A0A926UPT1</accession>
<evidence type="ECO:0008006" key="4">
    <source>
        <dbReference type="Google" id="ProtNLM"/>
    </source>
</evidence>
<evidence type="ECO:0000313" key="2">
    <source>
        <dbReference type="EMBL" id="MBD2148829.1"/>
    </source>
</evidence>